<dbReference type="NCBIfam" id="TIGR03061">
    <property type="entry name" value="pip_yhgE_Nterm"/>
    <property type="match status" value="1"/>
</dbReference>
<protein>
    <submittedName>
        <fullName evidence="7">Chromosome partition protein Smc</fullName>
    </submittedName>
</protein>
<evidence type="ECO:0000256" key="1">
    <source>
        <dbReference type="ARBA" id="ARBA00004141"/>
    </source>
</evidence>
<dbReference type="InterPro" id="IPR017501">
    <property type="entry name" value="Phage_infect_YhgE_C"/>
</dbReference>
<dbReference type="InterPro" id="IPR051328">
    <property type="entry name" value="T7SS_ABC-Transporter"/>
</dbReference>
<dbReference type="PANTHER" id="PTHR43077:SF5">
    <property type="entry name" value="PHAGE INFECTION PROTEIN"/>
    <property type="match status" value="1"/>
</dbReference>
<dbReference type="GO" id="GO:0016020">
    <property type="term" value="C:membrane"/>
    <property type="evidence" value="ECO:0007669"/>
    <property type="project" value="UniProtKB-SubCell"/>
</dbReference>
<dbReference type="STRING" id="39480.EUAN_02070"/>
<dbReference type="RefSeq" id="WP_071060752.1">
    <property type="nucleotide sequence ID" value="NZ_MKIE01000001.1"/>
</dbReference>
<feature type="transmembrane region" description="Helical" evidence="5">
    <location>
        <begin position="685"/>
        <end position="706"/>
    </location>
</feature>
<reference evidence="7 8" key="1">
    <citation type="submission" date="2016-09" db="EMBL/GenBank/DDBJ databases">
        <title>Genome sequence of Eubacterium angustum.</title>
        <authorList>
            <person name="Poehlein A."/>
            <person name="Daniel R."/>
        </authorList>
    </citation>
    <scope>NUCLEOTIDE SEQUENCE [LARGE SCALE GENOMIC DNA]</scope>
    <source>
        <strain evidence="7 8">DSM 1989</strain>
    </source>
</reference>
<evidence type="ECO:0000313" key="8">
    <source>
        <dbReference type="Proteomes" id="UP000180254"/>
    </source>
</evidence>
<dbReference type="AlphaFoldDB" id="A0A1S1V9Q4"/>
<sequence>MGTFKNEWKNIFKNKLMLATCIAIAFIPLLYSSFFLKSVWDPYGHTENLPVAVVNEDKPVKFRGKSVDVGNSVVENLKESKSMNWSFVDSKTAKSGLEKNDYYMIVTIPSDFSRNATSILDESPKQMEISYETNGSLNFIGRLMGQSAAKELKSEVSKKVTSAYADALVDQFAEIGDSLEAAADGASTLDSGTSKIVDGEKKLKSGIEKLSEGTLTFKDGADSFDSGLAMYVQGVSQANDGAAKLSVGAQSLSDGLGTLKSQVAAIPQGAKKLSDGSSQLASGLVSAKSATSKLSYGLSELDQSLKTLDSRLQSSSGLEQIQPLLENLSQNPALFASLSSEEQAAVLKASYSAVSSLGEIKSAVPKLSEGASRASEGMSSLDSNMAVLASGAQGLSDGTSKLEQSMPELLSGIDALKSGSDELLSGAQSLSSGTQTLDSKGSELKAGSNKLLGGADQLKSGSSELSNGSVALDSALSELKSGTGELSEKLKEGSSELNSVKLGEQTVDQISSPAHISELEYSHVPNYGHALAPYVMSLALFIGCLVFNSIFPIRSMPESARTSSSWYLGRFGVGLTIATFMALIEGGLMIALGLEVDSTLKFFSMLVLTAICYMSIVMTLSMALDNPGRFLSMLLLIVQLGGSGGTFPIELTNRFFQTIHPYLPMSYSIYGLREAITGGIGASSFYTSVEVLLGIFLLFATVLFFVMKKLFGGDSPGKACTES</sequence>
<feature type="transmembrane region" description="Helical" evidence="5">
    <location>
        <begin position="531"/>
        <end position="551"/>
    </location>
</feature>
<dbReference type="PANTHER" id="PTHR43077">
    <property type="entry name" value="TRANSPORT PERMEASE YVFS-RELATED"/>
    <property type="match status" value="1"/>
</dbReference>
<gene>
    <name evidence="7" type="primary">smc_1</name>
    <name evidence="7" type="ORF">EUAN_02070</name>
</gene>
<comment type="caution">
    <text evidence="7">The sequence shown here is derived from an EMBL/GenBank/DDBJ whole genome shotgun (WGS) entry which is preliminary data.</text>
</comment>
<keyword evidence="8" id="KW-1185">Reference proteome</keyword>
<proteinExistence type="predicted"/>
<feature type="domain" description="ABC-2 type transporter transmembrane" evidence="6">
    <location>
        <begin position="466"/>
        <end position="705"/>
    </location>
</feature>
<dbReference type="OrthoDB" id="9811483at2"/>
<organism evidence="7 8">
    <name type="scientific">Andreesenia angusta</name>
    <dbReference type="NCBI Taxonomy" id="39480"/>
    <lineage>
        <taxon>Bacteria</taxon>
        <taxon>Bacillati</taxon>
        <taxon>Bacillota</taxon>
        <taxon>Tissierellia</taxon>
        <taxon>Tissierellales</taxon>
        <taxon>Gottschalkiaceae</taxon>
        <taxon>Andreesenia</taxon>
    </lineage>
</organism>
<keyword evidence="2 5" id="KW-0812">Transmembrane</keyword>
<dbReference type="Gene3D" id="3.40.1710.10">
    <property type="entry name" value="abc type-2 transporter like domain"/>
    <property type="match status" value="1"/>
</dbReference>
<keyword evidence="4 5" id="KW-0472">Membrane</keyword>
<evidence type="ECO:0000259" key="6">
    <source>
        <dbReference type="Pfam" id="PF12698"/>
    </source>
</evidence>
<dbReference type="InterPro" id="IPR013525">
    <property type="entry name" value="ABC2_TM"/>
</dbReference>
<evidence type="ECO:0000313" key="7">
    <source>
        <dbReference type="EMBL" id="OHW63343.1"/>
    </source>
</evidence>
<dbReference type="InterPro" id="IPR017500">
    <property type="entry name" value="Phage_infect_YhgE_N"/>
</dbReference>
<evidence type="ECO:0000256" key="2">
    <source>
        <dbReference type="ARBA" id="ARBA00022692"/>
    </source>
</evidence>
<comment type="subcellular location">
    <subcellularLocation>
        <location evidence="1">Membrane</location>
        <topology evidence="1">Multi-pass membrane protein</topology>
    </subcellularLocation>
</comment>
<dbReference type="Proteomes" id="UP000180254">
    <property type="component" value="Unassembled WGS sequence"/>
</dbReference>
<feature type="transmembrane region" description="Helical" evidence="5">
    <location>
        <begin position="600"/>
        <end position="623"/>
    </location>
</feature>
<dbReference type="NCBIfam" id="TIGR03062">
    <property type="entry name" value="pip_yhgE_Cterm"/>
    <property type="match status" value="1"/>
</dbReference>
<accession>A0A1S1V9Q4</accession>
<dbReference type="GO" id="GO:0140359">
    <property type="term" value="F:ABC-type transporter activity"/>
    <property type="evidence" value="ECO:0007669"/>
    <property type="project" value="InterPro"/>
</dbReference>
<dbReference type="Pfam" id="PF12698">
    <property type="entry name" value="ABC2_membrane_3"/>
    <property type="match status" value="2"/>
</dbReference>
<feature type="transmembrane region" description="Helical" evidence="5">
    <location>
        <begin position="571"/>
        <end position="594"/>
    </location>
</feature>
<dbReference type="EMBL" id="MKIE01000001">
    <property type="protein sequence ID" value="OHW63343.1"/>
    <property type="molecule type" value="Genomic_DNA"/>
</dbReference>
<evidence type="ECO:0000256" key="5">
    <source>
        <dbReference type="SAM" id="Phobius"/>
    </source>
</evidence>
<name>A0A1S1V9Q4_9FIRM</name>
<feature type="domain" description="ABC-2 type transporter transmembrane" evidence="6">
    <location>
        <begin position="21"/>
        <end position="163"/>
    </location>
</feature>
<dbReference type="Gene3D" id="1.10.287.950">
    <property type="entry name" value="Methyl-accepting chemotaxis protein"/>
    <property type="match status" value="1"/>
</dbReference>
<evidence type="ECO:0000256" key="3">
    <source>
        <dbReference type="ARBA" id="ARBA00022989"/>
    </source>
</evidence>
<keyword evidence="3 5" id="KW-1133">Transmembrane helix</keyword>
<evidence type="ECO:0000256" key="4">
    <source>
        <dbReference type="ARBA" id="ARBA00023136"/>
    </source>
</evidence>